<dbReference type="RefSeq" id="XP_024573308.1">
    <property type="nucleotide sequence ID" value="XM_024722208.1"/>
</dbReference>
<dbReference type="Proteomes" id="UP000054928">
    <property type="component" value="Unassembled WGS sequence"/>
</dbReference>
<proteinExistence type="predicted"/>
<dbReference type="AlphaFoldDB" id="A0A0N7L3V6"/>
<name>A0A0N7L3V6_PLAHL</name>
<reference evidence="2" key="1">
    <citation type="submission" date="2014-09" db="EMBL/GenBank/DDBJ databases">
        <authorList>
            <person name="Sharma Rahul"/>
            <person name="Thines Marco"/>
        </authorList>
    </citation>
    <scope>NUCLEOTIDE SEQUENCE [LARGE SCALE GENOMIC DNA]</scope>
</reference>
<keyword evidence="2" id="KW-1185">Reference proteome</keyword>
<keyword evidence="1" id="KW-0695">RNA-directed DNA polymerase</keyword>
<evidence type="ECO:0000313" key="2">
    <source>
        <dbReference type="Proteomes" id="UP000054928"/>
    </source>
</evidence>
<dbReference type="OrthoDB" id="128532at2759"/>
<organism evidence="1 2">
    <name type="scientific">Plasmopara halstedii</name>
    <name type="common">Downy mildew of sunflower</name>
    <dbReference type="NCBI Taxonomy" id="4781"/>
    <lineage>
        <taxon>Eukaryota</taxon>
        <taxon>Sar</taxon>
        <taxon>Stramenopiles</taxon>
        <taxon>Oomycota</taxon>
        <taxon>Peronosporomycetes</taxon>
        <taxon>Peronosporales</taxon>
        <taxon>Peronosporaceae</taxon>
        <taxon>Plasmopara</taxon>
    </lineage>
</organism>
<dbReference type="GeneID" id="36399244"/>
<protein>
    <submittedName>
        <fullName evidence="1">Reverse transcriptase</fullName>
    </submittedName>
</protein>
<dbReference type="EMBL" id="CCYD01000252">
    <property type="protein sequence ID" value="CEG36939.1"/>
    <property type="molecule type" value="Genomic_DNA"/>
</dbReference>
<keyword evidence="1" id="KW-0808">Transferase</keyword>
<sequence length="104" mass="11328">MTGEGDGDVRLKAMPAVDALLELDEMTLEEFGSTVKAGDMAEVVIVRPDEEINLSSLLDEAVSEDTKRVLNARSGSLIQRNLYPLVKEFQDVVSKDPPSVLPPD</sequence>
<evidence type="ECO:0000313" key="1">
    <source>
        <dbReference type="EMBL" id="CEG36939.1"/>
    </source>
</evidence>
<keyword evidence="1" id="KW-0548">Nucleotidyltransferase</keyword>
<dbReference type="GO" id="GO:0003964">
    <property type="term" value="F:RNA-directed DNA polymerase activity"/>
    <property type="evidence" value="ECO:0007669"/>
    <property type="project" value="UniProtKB-KW"/>
</dbReference>
<accession>A0A0N7L3V6</accession>